<feature type="region of interest" description="Disordered" evidence="2">
    <location>
        <begin position="1"/>
        <end position="21"/>
    </location>
</feature>
<evidence type="ECO:0000313" key="3">
    <source>
        <dbReference type="EMBL" id="CAG9335620.1"/>
    </source>
</evidence>
<keyword evidence="1" id="KW-0175">Coiled coil</keyword>
<proteinExistence type="predicted"/>
<feature type="compositionally biased region" description="Basic and acidic residues" evidence="2">
    <location>
        <begin position="692"/>
        <end position="712"/>
    </location>
</feature>
<feature type="compositionally biased region" description="Acidic residues" evidence="2">
    <location>
        <begin position="8"/>
        <end position="21"/>
    </location>
</feature>
<dbReference type="PANTHER" id="PTHR38150">
    <property type="entry name" value="EF-HAND DOMAIN-CONTAINING PROTEIN"/>
    <property type="match status" value="1"/>
</dbReference>
<feature type="region of interest" description="Disordered" evidence="2">
    <location>
        <begin position="600"/>
        <end position="620"/>
    </location>
</feature>
<evidence type="ECO:0000256" key="2">
    <source>
        <dbReference type="SAM" id="MobiDB-lite"/>
    </source>
</evidence>
<evidence type="ECO:0000313" key="4">
    <source>
        <dbReference type="Proteomes" id="UP001162131"/>
    </source>
</evidence>
<dbReference type="EMBL" id="CAJZBQ010000062">
    <property type="protein sequence ID" value="CAG9335620.1"/>
    <property type="molecule type" value="Genomic_DNA"/>
</dbReference>
<feature type="compositionally biased region" description="Acidic residues" evidence="2">
    <location>
        <begin position="790"/>
        <end position="802"/>
    </location>
</feature>
<feature type="region of interest" description="Disordered" evidence="2">
    <location>
        <begin position="773"/>
        <end position="831"/>
    </location>
</feature>
<dbReference type="Proteomes" id="UP001162131">
    <property type="component" value="Unassembled WGS sequence"/>
</dbReference>
<accession>A0AAU9K7U1</accession>
<feature type="compositionally biased region" description="Acidic residues" evidence="2">
    <location>
        <begin position="811"/>
        <end position="831"/>
    </location>
</feature>
<dbReference type="PANTHER" id="PTHR38150:SF1">
    <property type="entry name" value="PFU DOMAIN-CONTAINING PROTEIN"/>
    <property type="match status" value="1"/>
</dbReference>
<organism evidence="3 4">
    <name type="scientific">Blepharisma stoltei</name>
    <dbReference type="NCBI Taxonomy" id="1481888"/>
    <lineage>
        <taxon>Eukaryota</taxon>
        <taxon>Sar</taxon>
        <taxon>Alveolata</taxon>
        <taxon>Ciliophora</taxon>
        <taxon>Postciliodesmatophora</taxon>
        <taxon>Heterotrichea</taxon>
        <taxon>Heterotrichida</taxon>
        <taxon>Blepharismidae</taxon>
        <taxon>Blepharisma</taxon>
    </lineage>
</organism>
<gene>
    <name evidence="3" type="ORF">BSTOLATCC_MIC64085</name>
</gene>
<feature type="coiled-coil region" evidence="1">
    <location>
        <begin position="514"/>
        <end position="541"/>
    </location>
</feature>
<sequence>MSSSPSDFDSDVDFSDDSDLDISEGAGVAKISSGAQVDKPAEPKQLEIPVKAEPIITQIVEEIKRILPPKPQKPKTAKAKARRSLSLSRIPLLNKETINKDTYDIEKLLNPKVQKAALQTLGLEKQISLPKSFNLNLENETKPTPKVTDVANRLLENWEKVKAKKLANRAQSDQKEMEQCPFKPKINNTEAKNRSHDEFYEDMKKYLDEKLKKIKNKQDENEELIRTKSLELPFTPLLCAYSLKIESAKAENTMPRHERLYQLHKSKDNQSLQSILRDKSFASTQMTQSTDDSQVLFHPTVNKRSKELVRDSSVENILYQDALRRHHKSVDAPAPRVPDKVICSNSEKVLIEKLKNEFEDEWNLVDIDDTNIVTYSRMLEILRSMYFLLNPKKQEEARLLTLDLWKILESSYTPVNKESLVVALIAIMGFYQEWMNDEEKFPNRLNLSKEQAKKLHFRNSLLYENRLSVVNKSTINKTYRENYDFSFKPQICAQSERLVTSSVDKKPRNSDSLAVELYRERVKLQQKQDALKQKFSELELKDCTFAPRVKELPKSYQQAKITDKETLSKDYKNLISSAPTKVERTAALFSLASLEKNRKENNYKPYEEQEEEKNKEDLTFKPKLYQREKIDEDKEKHAGVQETVERIVKARRDREIVKAWREKGWTRSPESRQAEAKEETRGRNPLRPPQKVPDKSVKDKETKKIPKEEKAKKIPIKRPFPKPQNKLPLSKAKEEKPKPVAKPIESLENSKDSIDSHNSISTASSEIHAECLNNSGSSLENGKFISNEVIYEDEEMENTSEEGDLHQESTENQDQEGIESEESSYSDEDENTFNIEINLGNGKTEYLAITKGVDPEDSVREFSAKHGITGEAEAKILQLVKNLPSES</sequence>
<protein>
    <submittedName>
        <fullName evidence="3">Uncharacterized protein</fullName>
    </submittedName>
</protein>
<keyword evidence="4" id="KW-1185">Reference proteome</keyword>
<feature type="region of interest" description="Disordered" evidence="2">
    <location>
        <begin position="29"/>
        <end position="48"/>
    </location>
</feature>
<reference evidence="3" key="1">
    <citation type="submission" date="2021-09" db="EMBL/GenBank/DDBJ databases">
        <authorList>
            <consortium name="AG Swart"/>
            <person name="Singh M."/>
            <person name="Singh A."/>
            <person name="Seah K."/>
            <person name="Emmerich C."/>
        </authorList>
    </citation>
    <scope>NUCLEOTIDE SEQUENCE</scope>
    <source>
        <strain evidence="3">ATCC30299</strain>
    </source>
</reference>
<feature type="compositionally biased region" description="Basic and acidic residues" evidence="2">
    <location>
        <begin position="663"/>
        <end position="682"/>
    </location>
</feature>
<evidence type="ECO:0000256" key="1">
    <source>
        <dbReference type="SAM" id="Coils"/>
    </source>
</evidence>
<name>A0AAU9K7U1_9CILI</name>
<dbReference type="AlphaFoldDB" id="A0AAU9K7U1"/>
<comment type="caution">
    <text evidence="3">The sequence shown here is derived from an EMBL/GenBank/DDBJ whole genome shotgun (WGS) entry which is preliminary data.</text>
</comment>
<feature type="coiled-coil region" evidence="1">
    <location>
        <begin position="200"/>
        <end position="227"/>
    </location>
</feature>
<feature type="region of interest" description="Disordered" evidence="2">
    <location>
        <begin position="663"/>
        <end position="761"/>
    </location>
</feature>